<feature type="transmembrane region" description="Helical" evidence="7">
    <location>
        <begin position="339"/>
        <end position="356"/>
    </location>
</feature>
<dbReference type="PANTHER" id="PTHR23513:SF18">
    <property type="entry name" value="INTEGRAL MEMBRANE PROTEIN"/>
    <property type="match status" value="1"/>
</dbReference>
<accession>A0A316EGC6</accession>
<keyword evidence="2" id="KW-1003">Cell membrane</keyword>
<sequence length="731" mass="75020">MPQFSALGRIVGTGIKAGRLVVRGSVRGGAWATRRVGLARAKGAANEVGMIRLFDLHAVSCAGDALIAIGLAGTIFSVPLGEARSKVALYLLITMVPFALLAPVVGPLLDHFRHGRRYALATTFLGRAFLAYVMSDNLLGWGLYPAAFGVLALSRAYGVARSAAVPRLLPEGVGLSQVGARASVYGTFAGALVAPIGLLAFKFGPQWPLRVATIIFLVGMVVALRLPPRADSDPPEAMPRPWRTVLGISRDSDRPLSNRLVVATLIGSSSLRLLYGFMLLFLTFAIMGDQLTTEVFGYELGRNMAVGLVGGALALGTFLSTAAGTGLRIRRPLALQSSGLIVTAGVAVLTTILYNLAMVTLLALLTATFSGLAKLAVDASIQERVPERQRATAFAHSETALMLAWVAGGGLGLIPVDGRLGLAFAALLAVLAAARAAWSAARLHNERLAGRPDVPVPDDDPLSGTPTAPDIRGARGGSTDLRGTPSAGPDDTTDLRGTPGASPDDTTDLRRAPGAGGNRRHTAGGGRPGSGTAGTGSGRGAGDRAGTAPDDDPAAWLEADETWTDDPWTAGGDGARSGSGRGRAGQGAGSRAGRDDRTARPGGTPGRRHPADPPSRDGDTRRLDPEPDVRRWWQRKSKSPAPAGRPVPSGRSDSGRADAGPGGGRPADIGGRGRGDAGPGGGRPGGIGGRGRGGDVDSAGPPMAPPGYHVYRPSSAGSETRDGDPAENGDS</sequence>
<evidence type="ECO:0000313" key="8">
    <source>
        <dbReference type="EMBL" id="PWK29912.1"/>
    </source>
</evidence>
<keyword evidence="4 7" id="KW-1133">Transmembrane helix</keyword>
<comment type="subcellular location">
    <subcellularLocation>
        <location evidence="1">Cell membrane</location>
        <topology evidence="1">Multi-pass membrane protein</topology>
    </subcellularLocation>
</comment>
<name>A0A316EGC6_9ACTN</name>
<keyword evidence="5 7" id="KW-0472">Membrane</keyword>
<evidence type="ECO:0000256" key="5">
    <source>
        <dbReference type="ARBA" id="ARBA00023136"/>
    </source>
</evidence>
<feature type="transmembrane region" description="Helical" evidence="7">
    <location>
        <begin position="178"/>
        <end position="201"/>
    </location>
</feature>
<feature type="transmembrane region" description="Helical" evidence="7">
    <location>
        <begin position="141"/>
        <end position="158"/>
    </location>
</feature>
<gene>
    <name evidence="8" type="ORF">BC793_14225</name>
</gene>
<feature type="compositionally biased region" description="Basic and acidic residues" evidence="6">
    <location>
        <begin position="609"/>
        <end position="631"/>
    </location>
</feature>
<evidence type="ECO:0000256" key="6">
    <source>
        <dbReference type="SAM" id="MobiDB-lite"/>
    </source>
</evidence>
<dbReference type="Proteomes" id="UP000245697">
    <property type="component" value="Unassembled WGS sequence"/>
</dbReference>
<dbReference type="Pfam" id="PF07690">
    <property type="entry name" value="MFS_1"/>
    <property type="match status" value="1"/>
</dbReference>
<dbReference type="GO" id="GO:0022857">
    <property type="term" value="F:transmembrane transporter activity"/>
    <property type="evidence" value="ECO:0007669"/>
    <property type="project" value="InterPro"/>
</dbReference>
<evidence type="ECO:0000313" key="9">
    <source>
        <dbReference type="Proteomes" id="UP000245697"/>
    </source>
</evidence>
<evidence type="ECO:0000256" key="3">
    <source>
        <dbReference type="ARBA" id="ARBA00022692"/>
    </source>
</evidence>
<dbReference type="EMBL" id="QGGR01000042">
    <property type="protein sequence ID" value="PWK29912.1"/>
    <property type="molecule type" value="Genomic_DNA"/>
</dbReference>
<proteinExistence type="predicted"/>
<dbReference type="CDD" id="cd06173">
    <property type="entry name" value="MFS_MefA_like"/>
    <property type="match status" value="1"/>
</dbReference>
<dbReference type="SUPFAM" id="SSF103473">
    <property type="entry name" value="MFS general substrate transporter"/>
    <property type="match status" value="1"/>
</dbReference>
<dbReference type="InterPro" id="IPR036259">
    <property type="entry name" value="MFS_trans_sf"/>
</dbReference>
<feature type="transmembrane region" description="Helical" evidence="7">
    <location>
        <begin position="58"/>
        <end position="81"/>
    </location>
</feature>
<organism evidence="8 9">
    <name type="scientific">Actinoplanes xinjiangensis</name>
    <dbReference type="NCBI Taxonomy" id="512350"/>
    <lineage>
        <taxon>Bacteria</taxon>
        <taxon>Bacillati</taxon>
        <taxon>Actinomycetota</taxon>
        <taxon>Actinomycetes</taxon>
        <taxon>Micromonosporales</taxon>
        <taxon>Micromonosporaceae</taxon>
        <taxon>Actinoplanes</taxon>
    </lineage>
</organism>
<keyword evidence="9" id="KW-1185">Reference proteome</keyword>
<evidence type="ECO:0000256" key="7">
    <source>
        <dbReference type="SAM" id="Phobius"/>
    </source>
</evidence>
<dbReference type="Gene3D" id="1.20.1250.20">
    <property type="entry name" value="MFS general substrate transporter like domains"/>
    <property type="match status" value="1"/>
</dbReference>
<dbReference type="RefSeq" id="WP_373871330.1">
    <property type="nucleotide sequence ID" value="NZ_BONA01000105.1"/>
</dbReference>
<dbReference type="AlphaFoldDB" id="A0A316EGC6"/>
<evidence type="ECO:0000256" key="4">
    <source>
        <dbReference type="ARBA" id="ARBA00022989"/>
    </source>
</evidence>
<feature type="transmembrane region" description="Helical" evidence="7">
    <location>
        <begin position="260"/>
        <end position="286"/>
    </location>
</feature>
<feature type="transmembrane region" description="Helical" evidence="7">
    <location>
        <begin position="306"/>
        <end position="327"/>
    </location>
</feature>
<evidence type="ECO:0000256" key="2">
    <source>
        <dbReference type="ARBA" id="ARBA00022475"/>
    </source>
</evidence>
<keyword evidence="3 7" id="KW-0812">Transmembrane</keyword>
<protein>
    <submittedName>
        <fullName evidence="8">MFS family permease</fullName>
    </submittedName>
</protein>
<dbReference type="PANTHER" id="PTHR23513">
    <property type="entry name" value="INTEGRAL MEMBRANE EFFLUX PROTEIN-RELATED"/>
    <property type="match status" value="1"/>
</dbReference>
<feature type="compositionally biased region" description="Gly residues" evidence="6">
    <location>
        <begin position="523"/>
        <end position="540"/>
    </location>
</feature>
<dbReference type="GO" id="GO:0005886">
    <property type="term" value="C:plasma membrane"/>
    <property type="evidence" value="ECO:0007669"/>
    <property type="project" value="UniProtKB-SubCell"/>
</dbReference>
<feature type="compositionally biased region" description="Gly residues" evidence="6">
    <location>
        <begin position="660"/>
        <end position="691"/>
    </location>
</feature>
<feature type="region of interest" description="Disordered" evidence="6">
    <location>
        <begin position="449"/>
        <end position="731"/>
    </location>
</feature>
<feature type="compositionally biased region" description="Acidic residues" evidence="6">
    <location>
        <begin position="549"/>
        <end position="564"/>
    </location>
</feature>
<comment type="caution">
    <text evidence="8">The sequence shown here is derived from an EMBL/GenBank/DDBJ whole genome shotgun (WGS) entry which is preliminary data.</text>
</comment>
<dbReference type="InterPro" id="IPR011701">
    <property type="entry name" value="MFS"/>
</dbReference>
<feature type="compositionally biased region" description="Gly residues" evidence="6">
    <location>
        <begin position="571"/>
        <end position="590"/>
    </location>
</feature>
<feature type="transmembrane region" description="Helical" evidence="7">
    <location>
        <begin position="87"/>
        <end position="106"/>
    </location>
</feature>
<evidence type="ECO:0000256" key="1">
    <source>
        <dbReference type="ARBA" id="ARBA00004651"/>
    </source>
</evidence>
<feature type="transmembrane region" description="Helical" evidence="7">
    <location>
        <begin position="207"/>
        <end position="226"/>
    </location>
</feature>
<reference evidence="8 9" key="1">
    <citation type="submission" date="2018-05" db="EMBL/GenBank/DDBJ databases">
        <title>Genomic Encyclopedia of Archaeal and Bacterial Type Strains, Phase II (KMG-II): from individual species to whole genera.</title>
        <authorList>
            <person name="Goeker M."/>
        </authorList>
    </citation>
    <scope>NUCLEOTIDE SEQUENCE [LARGE SCALE GENOMIC DNA]</scope>
    <source>
        <strain evidence="8 9">DSM 45184</strain>
    </source>
</reference>